<evidence type="ECO:0000259" key="1">
    <source>
        <dbReference type="Pfam" id="PF12654"/>
    </source>
</evidence>
<dbReference type="Pfam" id="PF12654">
    <property type="entry name" value="DUF3786"/>
    <property type="match status" value="1"/>
</dbReference>
<keyword evidence="3" id="KW-1185">Reference proteome</keyword>
<dbReference type="EMBL" id="CP009933">
    <property type="protein sequence ID" value="AKA68471.1"/>
    <property type="molecule type" value="Genomic_DNA"/>
</dbReference>
<organism evidence="2 3">
    <name type="scientific">Clostridium scatologenes</name>
    <dbReference type="NCBI Taxonomy" id="1548"/>
    <lineage>
        <taxon>Bacteria</taxon>
        <taxon>Bacillati</taxon>
        <taxon>Bacillota</taxon>
        <taxon>Clostridia</taxon>
        <taxon>Eubacteriales</taxon>
        <taxon>Clostridiaceae</taxon>
        <taxon>Clostridium</taxon>
    </lineage>
</organism>
<sequence length="232" mass="27181">MDNMNNIELKDDIQGRVPYEYIQNIFAKEDPFQISDQSGIYYDKDEHYFKVKIMGRNYIVKHPYGTVYDMKMQKEIKAYTIRTLILRYLVNSKNVPTFNQEITYKEIPGGLVYYKNFYNRTILKLAKIFGNDLKALEENTICIGGKVINKGDAACRFEFINNIYITFIVWQGDDELEASSNIIFDRNIQYYFNAEDLAVLGDVAIELLKNKGEIPDWIGLYQKKTKDGYEIN</sequence>
<evidence type="ECO:0000313" key="3">
    <source>
        <dbReference type="Proteomes" id="UP000033115"/>
    </source>
</evidence>
<feature type="domain" description="DUF3786" evidence="1">
    <location>
        <begin position="30"/>
        <end position="205"/>
    </location>
</feature>
<dbReference type="HOGENOM" id="CLU_106581_0_1_9"/>
<name>A0A0E3GQF3_CLOSL</name>
<dbReference type="KEGG" id="csq:CSCA_1346"/>
<dbReference type="InterPro" id="IPR024264">
    <property type="entry name" value="DUF3786"/>
</dbReference>
<accession>A0A0E3GQF3</accession>
<gene>
    <name evidence="2" type="ORF">CSCA_1346</name>
</gene>
<dbReference type="RefSeq" id="WP_242861007.1">
    <property type="nucleotide sequence ID" value="NZ_CP009933.1"/>
</dbReference>
<dbReference type="AlphaFoldDB" id="A0A0E3GQF3"/>
<dbReference type="STRING" id="1548.CSCA_1346"/>
<proteinExistence type="predicted"/>
<reference evidence="2 3" key="1">
    <citation type="journal article" date="2015" name="J. Biotechnol.">
        <title>Complete genome sequence of a malodorant-producing acetogen, Clostridium scatologenes ATCC 25775(T).</title>
        <authorList>
            <person name="Zhu Z."/>
            <person name="Guo T."/>
            <person name="Zheng H."/>
            <person name="Song T."/>
            <person name="Ouyang P."/>
            <person name="Xie J."/>
        </authorList>
    </citation>
    <scope>NUCLEOTIDE SEQUENCE [LARGE SCALE GENOMIC DNA]</scope>
    <source>
        <strain evidence="2 3">ATCC 25775</strain>
    </source>
</reference>
<evidence type="ECO:0000313" key="2">
    <source>
        <dbReference type="EMBL" id="AKA68471.1"/>
    </source>
</evidence>
<dbReference type="Proteomes" id="UP000033115">
    <property type="component" value="Chromosome"/>
</dbReference>
<protein>
    <recommendedName>
        <fullName evidence="1">DUF3786 domain-containing protein</fullName>
    </recommendedName>
</protein>